<dbReference type="GO" id="GO:0006188">
    <property type="term" value="P:IMP biosynthetic process"/>
    <property type="evidence" value="ECO:0007669"/>
    <property type="project" value="InterPro"/>
</dbReference>
<dbReference type="InterPro" id="IPR008948">
    <property type="entry name" value="L-Aspartase-like"/>
</dbReference>
<evidence type="ECO:0000256" key="2">
    <source>
        <dbReference type="ARBA" id="ARBA00023239"/>
    </source>
</evidence>
<dbReference type="GO" id="GO:0044208">
    <property type="term" value="P:'de novo' AMP biosynthetic process"/>
    <property type="evidence" value="ECO:0007669"/>
    <property type="project" value="TreeGrafter"/>
</dbReference>
<evidence type="ECO:0008006" key="7">
    <source>
        <dbReference type="Google" id="ProtNLM"/>
    </source>
</evidence>
<evidence type="ECO:0000313" key="6">
    <source>
        <dbReference type="Proteomes" id="UP000178264"/>
    </source>
</evidence>
<organism evidence="5 6">
    <name type="scientific">Candidatus Uhrbacteria bacterium RIFCSPLOWO2_02_FULL_49_11</name>
    <dbReference type="NCBI Taxonomy" id="1802409"/>
    <lineage>
        <taxon>Bacteria</taxon>
        <taxon>Candidatus Uhriibacteriota</taxon>
    </lineage>
</organism>
<keyword evidence="1" id="KW-0658">Purine biosynthesis</keyword>
<evidence type="ECO:0000259" key="4">
    <source>
        <dbReference type="Pfam" id="PF08328"/>
    </source>
</evidence>
<keyword evidence="2" id="KW-0456">Lyase</keyword>
<evidence type="ECO:0000313" key="5">
    <source>
        <dbReference type="EMBL" id="OGL87685.1"/>
    </source>
</evidence>
<dbReference type="Gene3D" id="1.20.200.10">
    <property type="entry name" value="Fumarase/aspartase (Central domain)"/>
    <property type="match status" value="1"/>
</dbReference>
<sequence>MENFMMPGNPRYQPLSLVEFFGYDHLVRPMIELELALLDSLAEVKIIPAKLLKSLSPVTRQSLLRITTTEIDEQERKTRHDVKALTDVMMERLPSDTEGLKPWIHFSATSFDIRDSAMILLYRRSYEEVVRRTLKTVLVLMVEKVERYAKTPQIGRTHGKHAMPITAGFWLATILARWLDCALRLNEKADSLVGKFTGIVGAYNAQLLFGLTKQGISPTFEERVLRKVGLEPALISTQILPPEPLDDFLHAYVLLSGALAQFARDCRHLMRSEIGEVREQFTGKQTGSSTAPHKRNPITYENIEGIHILVRNAYQNVLANLNSEHQRDLVGSSVSRQFPEIVVLTQYQLEQTLKVIQTMEIDETALQKNLAQEKHIFMSEALQLALRQAGFEGDAHAFINHEVVPKATPSKPIHQVILEMHKLDAIRERIPIHVWHALENPLSYTGRAEQKALEVAHATQEYLERDSISI</sequence>
<dbReference type="InterPro" id="IPR022761">
    <property type="entry name" value="Fumarate_lyase_N"/>
</dbReference>
<protein>
    <recommendedName>
        <fullName evidence="7">Fumarate lyase N-terminal domain-containing protein</fullName>
    </recommendedName>
</protein>
<feature type="domain" description="Fumarate lyase N-terminal" evidence="3">
    <location>
        <begin position="36"/>
        <end position="307"/>
    </location>
</feature>
<dbReference type="PANTHER" id="PTHR43172">
    <property type="entry name" value="ADENYLOSUCCINATE LYASE"/>
    <property type="match status" value="1"/>
</dbReference>
<dbReference type="AlphaFoldDB" id="A0A1F7VB59"/>
<dbReference type="InterPro" id="IPR000362">
    <property type="entry name" value="Fumarate_lyase_fam"/>
</dbReference>
<dbReference type="Gene3D" id="1.10.275.10">
    <property type="entry name" value="Fumarase/aspartase (N-terminal domain)"/>
    <property type="match status" value="1"/>
</dbReference>
<gene>
    <name evidence="5" type="ORF">A3I42_04620</name>
</gene>
<dbReference type="Proteomes" id="UP000178264">
    <property type="component" value="Unassembled WGS sequence"/>
</dbReference>
<dbReference type="GO" id="GO:0070626">
    <property type="term" value="F:(S)-2-(5-amino-1-(5-phospho-D-ribosyl)imidazole-4-carboxamido) succinate lyase (fumarate-forming) activity"/>
    <property type="evidence" value="ECO:0007669"/>
    <property type="project" value="TreeGrafter"/>
</dbReference>
<dbReference type="InterPro" id="IPR013539">
    <property type="entry name" value="PurB_C"/>
</dbReference>
<comment type="caution">
    <text evidence="5">The sequence shown here is derived from an EMBL/GenBank/DDBJ whole genome shotgun (WGS) entry which is preliminary data.</text>
</comment>
<dbReference type="Pfam" id="PF00206">
    <property type="entry name" value="Lyase_1"/>
    <property type="match status" value="1"/>
</dbReference>
<dbReference type="InterPro" id="IPR024083">
    <property type="entry name" value="Fumarase/histidase_N"/>
</dbReference>
<dbReference type="CDD" id="cd01595">
    <property type="entry name" value="Adenylsuccinate_lyase_like"/>
    <property type="match status" value="1"/>
</dbReference>
<dbReference type="GO" id="GO:0005829">
    <property type="term" value="C:cytosol"/>
    <property type="evidence" value="ECO:0007669"/>
    <property type="project" value="TreeGrafter"/>
</dbReference>
<name>A0A1F7VB59_9BACT</name>
<dbReference type="SUPFAM" id="SSF48557">
    <property type="entry name" value="L-aspartase-like"/>
    <property type="match status" value="1"/>
</dbReference>
<dbReference type="GO" id="GO:0004018">
    <property type="term" value="F:N6-(1,2-dicarboxyethyl)AMP AMP-lyase (fumarate-forming) activity"/>
    <property type="evidence" value="ECO:0007669"/>
    <property type="project" value="InterPro"/>
</dbReference>
<dbReference type="PRINTS" id="PR00149">
    <property type="entry name" value="FUMRATELYASE"/>
</dbReference>
<feature type="domain" description="Adenylosuccinate lyase PurB C-terminal" evidence="4">
    <location>
        <begin position="323"/>
        <end position="392"/>
    </location>
</feature>
<proteinExistence type="predicted"/>
<evidence type="ECO:0000256" key="1">
    <source>
        <dbReference type="ARBA" id="ARBA00022755"/>
    </source>
</evidence>
<evidence type="ECO:0000259" key="3">
    <source>
        <dbReference type="Pfam" id="PF00206"/>
    </source>
</evidence>
<dbReference type="PANTHER" id="PTHR43172:SF1">
    <property type="entry name" value="ADENYLOSUCCINATE LYASE"/>
    <property type="match status" value="1"/>
</dbReference>
<reference evidence="5 6" key="1">
    <citation type="journal article" date="2016" name="Nat. Commun.">
        <title>Thousands of microbial genomes shed light on interconnected biogeochemical processes in an aquifer system.</title>
        <authorList>
            <person name="Anantharaman K."/>
            <person name="Brown C.T."/>
            <person name="Hug L.A."/>
            <person name="Sharon I."/>
            <person name="Castelle C.J."/>
            <person name="Probst A.J."/>
            <person name="Thomas B.C."/>
            <person name="Singh A."/>
            <person name="Wilkins M.J."/>
            <person name="Karaoz U."/>
            <person name="Brodie E.L."/>
            <person name="Williams K.H."/>
            <person name="Hubbard S.S."/>
            <person name="Banfield J.F."/>
        </authorList>
    </citation>
    <scope>NUCLEOTIDE SEQUENCE [LARGE SCALE GENOMIC DNA]</scope>
</reference>
<dbReference type="Pfam" id="PF08328">
    <property type="entry name" value="ASL_C"/>
    <property type="match status" value="1"/>
</dbReference>
<accession>A0A1F7VB59</accession>
<dbReference type="EMBL" id="MGER01000064">
    <property type="protein sequence ID" value="OGL87685.1"/>
    <property type="molecule type" value="Genomic_DNA"/>
</dbReference>